<keyword evidence="3" id="KW-1185">Reference proteome</keyword>
<accession>A0ABT7PEP1</accession>
<evidence type="ECO:0000313" key="2">
    <source>
        <dbReference type="EMBL" id="MDM4014970.1"/>
    </source>
</evidence>
<dbReference type="InterPro" id="IPR056942">
    <property type="entry name" value="Phage_H_T_join"/>
</dbReference>
<dbReference type="Pfam" id="PF25138">
    <property type="entry name" value="Phage_H_T_join_3"/>
    <property type="match status" value="1"/>
</dbReference>
<evidence type="ECO:0000313" key="3">
    <source>
        <dbReference type="Proteomes" id="UP001239462"/>
    </source>
</evidence>
<sequence length="125" mass="13888">MSLFDDVLSIHADVMESAAGEPVVYRFGSISITIKDAVRGESRFDLIRSDGGAYTETRTIDWIVRCDVMAEPNSGELIEPSVGAEFTDASGSVYEVIPGLSPTGWRWSDTRRNAYRIHTMLRNRA</sequence>
<gene>
    <name evidence="2" type="ORF">QTN89_05985</name>
</gene>
<name>A0ABT7PEP1_9BACT</name>
<feature type="domain" description="Phage head-tail joining protein" evidence="1">
    <location>
        <begin position="2"/>
        <end position="123"/>
    </location>
</feature>
<dbReference type="EMBL" id="JASZZN010000003">
    <property type="protein sequence ID" value="MDM4014970.1"/>
    <property type="molecule type" value="Genomic_DNA"/>
</dbReference>
<organism evidence="2 3">
    <name type="scientific">Roseiconus lacunae</name>
    <dbReference type="NCBI Taxonomy" id="2605694"/>
    <lineage>
        <taxon>Bacteria</taxon>
        <taxon>Pseudomonadati</taxon>
        <taxon>Planctomycetota</taxon>
        <taxon>Planctomycetia</taxon>
        <taxon>Pirellulales</taxon>
        <taxon>Pirellulaceae</taxon>
        <taxon>Roseiconus</taxon>
    </lineage>
</organism>
<protein>
    <recommendedName>
        <fullName evidence="1">Phage head-tail joining protein domain-containing protein</fullName>
    </recommendedName>
</protein>
<reference evidence="2 3" key="1">
    <citation type="submission" date="2023-06" db="EMBL/GenBank/DDBJ databases">
        <title>Roseiconus lacunae JC819 isolated from Gulf of Mannar region, Tamil Nadu.</title>
        <authorList>
            <person name="Pk S."/>
            <person name="Ch S."/>
            <person name="Ch V.R."/>
        </authorList>
    </citation>
    <scope>NUCLEOTIDE SEQUENCE [LARGE SCALE GENOMIC DNA]</scope>
    <source>
        <strain evidence="2 3">JC819</strain>
    </source>
</reference>
<proteinExistence type="predicted"/>
<evidence type="ECO:0000259" key="1">
    <source>
        <dbReference type="Pfam" id="PF25138"/>
    </source>
</evidence>
<comment type="caution">
    <text evidence="2">The sequence shown here is derived from an EMBL/GenBank/DDBJ whole genome shotgun (WGS) entry which is preliminary data.</text>
</comment>
<dbReference type="Proteomes" id="UP001239462">
    <property type="component" value="Unassembled WGS sequence"/>
</dbReference>
<dbReference type="RefSeq" id="WP_289162553.1">
    <property type="nucleotide sequence ID" value="NZ_JASZZN010000003.1"/>
</dbReference>